<organism evidence="8 9">
    <name type="scientific">Paramecium sonneborni</name>
    <dbReference type="NCBI Taxonomy" id="65129"/>
    <lineage>
        <taxon>Eukaryota</taxon>
        <taxon>Sar</taxon>
        <taxon>Alveolata</taxon>
        <taxon>Ciliophora</taxon>
        <taxon>Intramacronucleata</taxon>
        <taxon>Oligohymenophorea</taxon>
        <taxon>Peniculida</taxon>
        <taxon>Parameciidae</taxon>
        <taxon>Paramecium</taxon>
    </lineage>
</organism>
<comment type="caution">
    <text evidence="8">The sequence shown here is derived from an EMBL/GenBank/DDBJ whole genome shotgun (WGS) entry which is preliminary data.</text>
</comment>
<feature type="binding site" evidence="6">
    <location>
        <position position="82"/>
    </location>
    <ligand>
        <name>FAD</name>
        <dbReference type="ChEBI" id="CHEBI:57692"/>
    </ligand>
</feature>
<dbReference type="PANTHER" id="PTHR19370">
    <property type="entry name" value="NADH-CYTOCHROME B5 REDUCTASE"/>
    <property type="match status" value="1"/>
</dbReference>
<dbReference type="Pfam" id="PF00175">
    <property type="entry name" value="NAD_binding_1"/>
    <property type="match status" value="1"/>
</dbReference>
<evidence type="ECO:0000256" key="5">
    <source>
        <dbReference type="ARBA" id="ARBA00023002"/>
    </source>
</evidence>
<evidence type="ECO:0000259" key="7">
    <source>
        <dbReference type="PROSITE" id="PS51384"/>
    </source>
</evidence>
<dbReference type="InterPro" id="IPR008333">
    <property type="entry name" value="Cbr1-like_FAD-bd_dom"/>
</dbReference>
<dbReference type="InterPro" id="IPR001834">
    <property type="entry name" value="CBR-like"/>
</dbReference>
<dbReference type="GO" id="GO:0016491">
    <property type="term" value="F:oxidoreductase activity"/>
    <property type="evidence" value="ECO:0007669"/>
    <property type="project" value="UniProtKB-KW"/>
</dbReference>
<comment type="similarity">
    <text evidence="2">Belongs to the flavoprotein pyridine nucleotide cytochrome reductase family.</text>
</comment>
<dbReference type="AlphaFoldDB" id="A0A8S1PUW9"/>
<dbReference type="PANTHER" id="PTHR19370:SF184">
    <property type="entry name" value="NADH-CYTOCHROME B5 REDUCTASE-LIKE"/>
    <property type="match status" value="1"/>
</dbReference>
<feature type="binding site" evidence="6">
    <location>
        <position position="84"/>
    </location>
    <ligand>
        <name>FAD</name>
        <dbReference type="ChEBI" id="CHEBI:57692"/>
    </ligand>
</feature>
<dbReference type="Proteomes" id="UP000692954">
    <property type="component" value="Unassembled WGS sequence"/>
</dbReference>
<dbReference type="CDD" id="cd06183">
    <property type="entry name" value="cyt_b5_reduct_like"/>
    <property type="match status" value="1"/>
</dbReference>
<protein>
    <recommendedName>
        <fullName evidence="7">FAD-binding FR-type domain-containing protein</fullName>
    </recommendedName>
</protein>
<proteinExistence type="inferred from homology"/>
<evidence type="ECO:0000256" key="2">
    <source>
        <dbReference type="ARBA" id="ARBA00006105"/>
    </source>
</evidence>
<keyword evidence="5" id="KW-0560">Oxidoreductase</keyword>
<comment type="cofactor">
    <cofactor evidence="1 6">
        <name>FAD</name>
        <dbReference type="ChEBI" id="CHEBI:57692"/>
    </cofactor>
</comment>
<evidence type="ECO:0000256" key="1">
    <source>
        <dbReference type="ARBA" id="ARBA00001974"/>
    </source>
</evidence>
<sequence length="278" mass="32304">MFQSLLYQFKLRFRMINPFDIKQEFKFLNNTQQQCTLHSKEQLNQSTYLMRFAISQQDQCLGTRIGQYISLNDPKFDINTTRYYCPISRIDDVGMFDLLVHAIYAENKNFSTHITTLNEGHILNINGPFTNYLYHGYGHIEVPKYNINSNYQYIGIIAESSAIAAFFQLIEGIATNGDNTHIGLLYVADTLEELVLMEELIWYMEEKKINATFMLRSEKDPINKLFSGPKGQMKSVHLQQYLPQPNDQTLILVCGSRAFKKEAKQQLEYINHQNIAII</sequence>
<reference evidence="8" key="1">
    <citation type="submission" date="2021-01" db="EMBL/GenBank/DDBJ databases">
        <authorList>
            <consortium name="Genoscope - CEA"/>
            <person name="William W."/>
        </authorList>
    </citation>
    <scope>NUCLEOTIDE SEQUENCE</scope>
</reference>
<dbReference type="EMBL" id="CAJJDN010000087">
    <property type="protein sequence ID" value="CAD8106842.1"/>
    <property type="molecule type" value="Genomic_DNA"/>
</dbReference>
<feature type="domain" description="FAD-binding FR-type" evidence="7">
    <location>
        <begin position="30"/>
        <end position="135"/>
    </location>
</feature>
<dbReference type="PROSITE" id="PS51384">
    <property type="entry name" value="FAD_FR"/>
    <property type="match status" value="1"/>
</dbReference>
<keyword evidence="3 6" id="KW-0285">Flavoprotein</keyword>
<dbReference type="InterPro" id="IPR001433">
    <property type="entry name" value="OxRdtase_FAD/NAD-bd"/>
</dbReference>
<keyword evidence="9" id="KW-1185">Reference proteome</keyword>
<dbReference type="Pfam" id="PF00970">
    <property type="entry name" value="FAD_binding_6"/>
    <property type="match status" value="1"/>
</dbReference>
<accession>A0A8S1PUW9</accession>
<evidence type="ECO:0000256" key="4">
    <source>
        <dbReference type="ARBA" id="ARBA00022827"/>
    </source>
</evidence>
<keyword evidence="4 6" id="KW-0274">FAD</keyword>
<gene>
    <name evidence="8" type="ORF">PSON_ATCC_30995.1.T0870201</name>
</gene>
<feature type="binding site" evidence="6">
    <location>
        <position position="111"/>
    </location>
    <ligand>
        <name>FAD</name>
        <dbReference type="ChEBI" id="CHEBI:57692"/>
    </ligand>
</feature>
<dbReference type="InterPro" id="IPR017927">
    <property type="entry name" value="FAD-bd_FR_type"/>
</dbReference>
<evidence type="ECO:0000256" key="6">
    <source>
        <dbReference type="PIRSR" id="PIRSR601834-1"/>
    </source>
</evidence>
<evidence type="ECO:0000313" key="8">
    <source>
        <dbReference type="EMBL" id="CAD8106842.1"/>
    </source>
</evidence>
<feature type="binding site" evidence="6">
    <location>
        <position position="99"/>
    </location>
    <ligand>
        <name>FAD</name>
        <dbReference type="ChEBI" id="CHEBI:57692"/>
    </ligand>
</feature>
<evidence type="ECO:0000256" key="3">
    <source>
        <dbReference type="ARBA" id="ARBA00022630"/>
    </source>
</evidence>
<evidence type="ECO:0000313" key="9">
    <source>
        <dbReference type="Proteomes" id="UP000692954"/>
    </source>
</evidence>
<dbReference type="OrthoDB" id="432685at2759"/>
<name>A0A8S1PUW9_9CILI</name>